<protein>
    <submittedName>
        <fullName evidence="2">Uncharacterized protein</fullName>
    </submittedName>
</protein>
<dbReference type="EMBL" id="VOLR01000017">
    <property type="protein sequence ID" value="TWX57877.1"/>
    <property type="molecule type" value="Genomic_DNA"/>
</dbReference>
<reference evidence="2 4" key="1">
    <citation type="submission" date="2019-07" db="EMBL/GenBank/DDBJ databases">
        <title>Genomes of sea-ice associated Colwellia species.</title>
        <authorList>
            <person name="Bowman J.P."/>
        </authorList>
    </citation>
    <scope>NUCLEOTIDE SEQUENCE [LARGE SCALE GENOMIC DNA]</scope>
    <source>
        <strain evidence="1 3">ACAM 607</strain>
        <strain evidence="2 4">IC036</strain>
    </source>
</reference>
<evidence type="ECO:0000313" key="1">
    <source>
        <dbReference type="EMBL" id="TWX57877.1"/>
    </source>
</evidence>
<dbReference type="RefSeq" id="WP_146799905.1">
    <property type="nucleotide sequence ID" value="NZ_VOLP01000016.1"/>
</dbReference>
<comment type="caution">
    <text evidence="2">The sequence shown here is derived from an EMBL/GenBank/DDBJ whole genome shotgun (WGS) entry which is preliminary data.</text>
</comment>
<dbReference type="AlphaFoldDB" id="A0A5C6QFG0"/>
<evidence type="ECO:0000313" key="2">
    <source>
        <dbReference type="EMBL" id="TWX67579.1"/>
    </source>
</evidence>
<dbReference type="Proteomes" id="UP000321525">
    <property type="component" value="Unassembled WGS sequence"/>
</dbReference>
<name>A0A5C6QFG0_9GAMM</name>
<sequence length="234" mass="27475">MSMFKPTEFDFHNNKFFIPLDNFVVSKIKSFGQEVEVGIAIPLENIRISSKGFELSNLIFEIHFYPHCWNEFLNTLFKKSYLFTGREGIECVDITDKYESWLLSENSKIAVQKLKNSEISIAKLFESYPKLLAVSPLREYLSDPKNHQNTKKGPPLKYSENEYQLYCYSCHYYVQEGITYLDACAKTIENHPDLVPSTWKKGPPEDTLRTAVTKKYDKHPEYSQYSYRKERKKT</sequence>
<dbReference type="Proteomes" id="UP000321917">
    <property type="component" value="Unassembled WGS sequence"/>
</dbReference>
<gene>
    <name evidence="1" type="ORF">ESZ26_13010</name>
    <name evidence="2" type="ORF">ESZ27_08880</name>
</gene>
<accession>A0A5C6QFG0</accession>
<evidence type="ECO:0000313" key="3">
    <source>
        <dbReference type="Proteomes" id="UP000321525"/>
    </source>
</evidence>
<organism evidence="2 4">
    <name type="scientific">Colwellia hornerae</name>
    <dbReference type="NCBI Taxonomy" id="89402"/>
    <lineage>
        <taxon>Bacteria</taxon>
        <taxon>Pseudomonadati</taxon>
        <taxon>Pseudomonadota</taxon>
        <taxon>Gammaproteobacteria</taxon>
        <taxon>Alteromonadales</taxon>
        <taxon>Colwelliaceae</taxon>
        <taxon>Colwellia</taxon>
    </lineage>
</organism>
<proteinExistence type="predicted"/>
<dbReference type="EMBL" id="VOLQ01000013">
    <property type="protein sequence ID" value="TWX67579.1"/>
    <property type="molecule type" value="Genomic_DNA"/>
</dbReference>
<keyword evidence="3" id="KW-1185">Reference proteome</keyword>
<evidence type="ECO:0000313" key="4">
    <source>
        <dbReference type="Proteomes" id="UP000321917"/>
    </source>
</evidence>